<accession>A0A8J6TFU2</accession>
<organism evidence="2 3">
    <name type="scientific">Candidatus Desulfolinea nitratireducens</name>
    <dbReference type="NCBI Taxonomy" id="2841698"/>
    <lineage>
        <taxon>Bacteria</taxon>
        <taxon>Bacillati</taxon>
        <taxon>Chloroflexota</taxon>
        <taxon>Anaerolineae</taxon>
        <taxon>Anaerolineales</taxon>
        <taxon>Anaerolineales incertae sedis</taxon>
        <taxon>Candidatus Desulfolinea</taxon>
    </lineage>
</organism>
<evidence type="ECO:0000313" key="3">
    <source>
        <dbReference type="Proteomes" id="UP000614469"/>
    </source>
</evidence>
<dbReference type="AlphaFoldDB" id="A0A8J6TFU2"/>
<name>A0A8J6TFU2_9CHLR</name>
<dbReference type="EMBL" id="JACNJN010000208">
    <property type="protein sequence ID" value="MBC8336896.1"/>
    <property type="molecule type" value="Genomic_DNA"/>
</dbReference>
<dbReference type="Proteomes" id="UP000614469">
    <property type="component" value="Unassembled WGS sequence"/>
</dbReference>
<dbReference type="InterPro" id="IPR009241">
    <property type="entry name" value="HigB-like"/>
</dbReference>
<keyword evidence="1" id="KW-0472">Membrane</keyword>
<proteinExistence type="predicted"/>
<evidence type="ECO:0000313" key="2">
    <source>
        <dbReference type="EMBL" id="MBC8336896.1"/>
    </source>
</evidence>
<dbReference type="Pfam" id="PF05973">
    <property type="entry name" value="Gp49"/>
    <property type="match status" value="1"/>
</dbReference>
<feature type="transmembrane region" description="Helical" evidence="1">
    <location>
        <begin position="72"/>
        <end position="89"/>
    </location>
</feature>
<keyword evidence="1" id="KW-1133">Transmembrane helix</keyword>
<protein>
    <submittedName>
        <fullName evidence="2">Type II toxin-antitoxin system RelE/ParE family toxin</fullName>
    </submittedName>
</protein>
<sequence>MRNVEYYTTPNGKCPILEYYGTLDEENELPYATRMVDLLKEFGHTLRRPQAALLRDGIYELRFRINRNQHRILYFFFYQKAIILTHGFYKSKSAVDPIEIDRAIKYKKEYFSRHERQK</sequence>
<keyword evidence="1" id="KW-0812">Transmembrane</keyword>
<reference evidence="2 3" key="1">
    <citation type="submission" date="2020-08" db="EMBL/GenBank/DDBJ databases">
        <title>Bridging the membrane lipid divide: bacteria of the FCB group superphylum have the potential to synthesize archaeal ether lipids.</title>
        <authorList>
            <person name="Villanueva L."/>
            <person name="Von Meijenfeldt F.A.B."/>
            <person name="Westbye A.B."/>
            <person name="Yadav S."/>
            <person name="Hopmans E.C."/>
            <person name="Dutilh B.E."/>
            <person name="Sinninghe Damste J.S."/>
        </authorList>
    </citation>
    <scope>NUCLEOTIDE SEQUENCE [LARGE SCALE GENOMIC DNA]</scope>
    <source>
        <strain evidence="2">NIOZ-UU36</strain>
    </source>
</reference>
<gene>
    <name evidence="2" type="ORF">H8E29_16690</name>
</gene>
<evidence type="ECO:0000256" key="1">
    <source>
        <dbReference type="SAM" id="Phobius"/>
    </source>
</evidence>
<comment type="caution">
    <text evidence="2">The sequence shown here is derived from an EMBL/GenBank/DDBJ whole genome shotgun (WGS) entry which is preliminary data.</text>
</comment>